<proteinExistence type="inferred from homology"/>
<dbReference type="PANTHER" id="PTHR21527">
    <property type="entry name" value="NUCLEOPORIN NUP35"/>
    <property type="match status" value="1"/>
</dbReference>
<dbReference type="GO" id="GO:0005543">
    <property type="term" value="F:phospholipid binding"/>
    <property type="evidence" value="ECO:0007669"/>
    <property type="project" value="TreeGrafter"/>
</dbReference>
<dbReference type="Pfam" id="PF05172">
    <property type="entry name" value="RRM_Nup35"/>
    <property type="match status" value="1"/>
</dbReference>
<dbReference type="FunFam" id="3.30.70.330:FF:000095">
    <property type="entry name" value="Putative Nucleoporin NUP53"/>
    <property type="match status" value="1"/>
</dbReference>
<dbReference type="AlphaFoldDB" id="A0A0M3JXX8"/>
<dbReference type="SUPFAM" id="SSF54928">
    <property type="entry name" value="RNA-binding domain, RBD"/>
    <property type="match status" value="1"/>
</dbReference>
<dbReference type="Gene3D" id="3.30.70.330">
    <property type="match status" value="1"/>
</dbReference>
<evidence type="ECO:0000313" key="15">
    <source>
        <dbReference type="EMBL" id="VDK47954.1"/>
    </source>
</evidence>
<dbReference type="GO" id="GO:0017056">
    <property type="term" value="F:structural constituent of nuclear pore"/>
    <property type="evidence" value="ECO:0007669"/>
    <property type="project" value="TreeGrafter"/>
</dbReference>
<dbReference type="InterPro" id="IPR035979">
    <property type="entry name" value="RBD_domain_sf"/>
</dbReference>
<sequence>MLGSHHAQSLNGIADTSTSMYFDSPTSDLHMGSFSADPSSINPSQRQSTTPNFLFGSVNKRRSLAVPPSHYYHGLDGNELTPSRDDSNIFSSNVPPHLTPASTVGKSVHWSPALVRIENVSPRATPINLDSSQASSTSYRSGPPLRSITDELRAAAVDSSVLNGTSEGVPGVDVPMEQSPTRENGNDGELHWVTVFGFAPEDATHVLQLFSRHGTIVAHRFAERGNWVYIRYSSVVHAQQALSRNGHIIEGRLRLGVMPIDPSELASLGEIAKMDSSVRTSPDDENASSSMRSGSALPRSLNRSALRSASFRECSYRDKRLSSAPLNTSLSVQSPSDSFNSSYRLRPSASNRSTMRSLSAAYNSADNQFNVCSLSNYSVAVLRV</sequence>
<evidence type="ECO:0000313" key="17">
    <source>
        <dbReference type="WBParaSite" id="ASIM_0001322601-mRNA-1"/>
    </source>
</evidence>
<dbReference type="GO" id="GO:0044613">
    <property type="term" value="C:nuclear pore central transport channel"/>
    <property type="evidence" value="ECO:0007669"/>
    <property type="project" value="TreeGrafter"/>
</dbReference>
<protein>
    <recommendedName>
        <fullName evidence="3">Nucleoporin NUP35</fullName>
    </recommendedName>
    <alternativeName>
        <fullName evidence="11">35 kDa nucleoporin</fullName>
    </alternativeName>
    <alternativeName>
        <fullName evidence="10">Nucleoporin NUP53</fullName>
    </alternativeName>
</protein>
<keyword evidence="9 12" id="KW-0539">Nucleus</keyword>
<feature type="region of interest" description="Disordered" evidence="13">
    <location>
        <begin position="275"/>
        <end position="301"/>
    </location>
</feature>
<name>A0A0M3JXX8_ANISI</name>
<keyword evidence="7" id="KW-0811">Translocation</keyword>
<keyword evidence="8 12" id="KW-0906">Nuclear pore complex</keyword>
<dbReference type="GO" id="GO:0051028">
    <property type="term" value="P:mRNA transport"/>
    <property type="evidence" value="ECO:0007669"/>
    <property type="project" value="UniProtKB-UniRule"/>
</dbReference>
<dbReference type="CDD" id="cd12441">
    <property type="entry name" value="RRM_Nup53_like"/>
    <property type="match status" value="1"/>
</dbReference>
<dbReference type="EMBL" id="UYRR01031233">
    <property type="protein sequence ID" value="VDK47954.1"/>
    <property type="molecule type" value="Genomic_DNA"/>
</dbReference>
<evidence type="ECO:0000256" key="13">
    <source>
        <dbReference type="SAM" id="MobiDB-lite"/>
    </source>
</evidence>
<dbReference type="PROSITE" id="PS51472">
    <property type="entry name" value="RRM_NUP35"/>
    <property type="match status" value="1"/>
</dbReference>
<evidence type="ECO:0000256" key="7">
    <source>
        <dbReference type="ARBA" id="ARBA00023010"/>
    </source>
</evidence>
<dbReference type="WBParaSite" id="ASIM_0001322601-mRNA-1">
    <property type="protein sequence ID" value="ASIM_0001322601-mRNA-1"/>
    <property type="gene ID" value="ASIM_0001322601"/>
</dbReference>
<reference evidence="15 16" key="2">
    <citation type="submission" date="2018-11" db="EMBL/GenBank/DDBJ databases">
        <authorList>
            <consortium name="Pathogen Informatics"/>
        </authorList>
    </citation>
    <scope>NUCLEOTIDE SEQUENCE [LARGE SCALE GENOMIC DNA]</scope>
</reference>
<accession>A0A0M3JXX8</accession>
<dbReference type="InterPro" id="IPR012677">
    <property type="entry name" value="Nucleotide-bd_a/b_plait_sf"/>
</dbReference>
<evidence type="ECO:0000256" key="3">
    <source>
        <dbReference type="ARBA" id="ARBA00016439"/>
    </source>
</evidence>
<gene>
    <name evidence="15" type="ORF">ASIM_LOCUS12692</name>
</gene>
<organism evidence="17">
    <name type="scientific">Anisakis simplex</name>
    <name type="common">Herring worm</name>
    <dbReference type="NCBI Taxonomy" id="6269"/>
    <lineage>
        <taxon>Eukaryota</taxon>
        <taxon>Metazoa</taxon>
        <taxon>Ecdysozoa</taxon>
        <taxon>Nematoda</taxon>
        <taxon>Chromadorea</taxon>
        <taxon>Rhabditida</taxon>
        <taxon>Spirurina</taxon>
        <taxon>Ascaridomorpha</taxon>
        <taxon>Ascaridoidea</taxon>
        <taxon>Anisakidae</taxon>
        <taxon>Anisakis</taxon>
        <taxon>Anisakis simplex complex</taxon>
    </lineage>
</organism>
<keyword evidence="5 12" id="KW-0509">mRNA transport</keyword>
<comment type="subcellular location">
    <subcellularLocation>
        <location evidence="1">Nucleus</location>
        <location evidence="1">Nuclear pore complex</location>
    </subcellularLocation>
</comment>
<feature type="region of interest" description="Disordered" evidence="13">
    <location>
        <begin position="164"/>
        <end position="183"/>
    </location>
</feature>
<evidence type="ECO:0000256" key="8">
    <source>
        <dbReference type="ARBA" id="ARBA00023132"/>
    </source>
</evidence>
<evidence type="ECO:0000259" key="14">
    <source>
        <dbReference type="PROSITE" id="PS51472"/>
    </source>
</evidence>
<dbReference type="Proteomes" id="UP000267096">
    <property type="component" value="Unassembled WGS sequence"/>
</dbReference>
<keyword evidence="4 12" id="KW-0813">Transport</keyword>
<evidence type="ECO:0000256" key="10">
    <source>
        <dbReference type="ARBA" id="ARBA00029997"/>
    </source>
</evidence>
<dbReference type="GO" id="GO:0006607">
    <property type="term" value="P:NLS-bearing protein import into nucleus"/>
    <property type="evidence" value="ECO:0007669"/>
    <property type="project" value="TreeGrafter"/>
</dbReference>
<comment type="similarity">
    <text evidence="2">Belongs to the Nup35 family.</text>
</comment>
<feature type="domain" description="RRM Nup35-type" evidence="14">
    <location>
        <begin position="187"/>
        <end position="267"/>
    </location>
</feature>
<evidence type="ECO:0000256" key="9">
    <source>
        <dbReference type="ARBA" id="ARBA00023242"/>
    </source>
</evidence>
<dbReference type="OrthoDB" id="10015491at2759"/>
<evidence type="ECO:0000313" key="16">
    <source>
        <dbReference type="Proteomes" id="UP000267096"/>
    </source>
</evidence>
<feature type="region of interest" description="Disordered" evidence="13">
    <location>
        <begin position="327"/>
        <end position="347"/>
    </location>
</feature>
<reference evidence="17" key="1">
    <citation type="submission" date="2016-04" db="UniProtKB">
        <authorList>
            <consortium name="WormBaseParasite"/>
        </authorList>
    </citation>
    <scope>IDENTIFICATION</scope>
</reference>
<evidence type="ECO:0000256" key="11">
    <source>
        <dbReference type="ARBA" id="ARBA00030250"/>
    </source>
</evidence>
<evidence type="ECO:0000256" key="6">
    <source>
        <dbReference type="ARBA" id="ARBA00022927"/>
    </source>
</evidence>
<evidence type="ECO:0000256" key="12">
    <source>
        <dbReference type="PROSITE-ProRule" id="PRU00804"/>
    </source>
</evidence>
<keyword evidence="6" id="KW-0653">Protein transport</keyword>
<evidence type="ECO:0000256" key="5">
    <source>
        <dbReference type="ARBA" id="ARBA00022816"/>
    </source>
</evidence>
<dbReference type="GO" id="GO:0003676">
    <property type="term" value="F:nucleic acid binding"/>
    <property type="evidence" value="ECO:0007669"/>
    <property type="project" value="InterPro"/>
</dbReference>
<evidence type="ECO:0000256" key="2">
    <source>
        <dbReference type="ARBA" id="ARBA00009454"/>
    </source>
</evidence>
<evidence type="ECO:0000256" key="4">
    <source>
        <dbReference type="ARBA" id="ARBA00022448"/>
    </source>
</evidence>
<evidence type="ECO:0000256" key="1">
    <source>
        <dbReference type="ARBA" id="ARBA00004567"/>
    </source>
</evidence>
<dbReference type="GO" id="GO:0044615">
    <property type="term" value="C:nuclear pore nuclear basket"/>
    <property type="evidence" value="ECO:0007669"/>
    <property type="project" value="TreeGrafter"/>
</dbReference>
<dbReference type="GO" id="GO:0006999">
    <property type="term" value="P:nuclear pore organization"/>
    <property type="evidence" value="ECO:0007669"/>
    <property type="project" value="TreeGrafter"/>
</dbReference>
<keyword evidence="16" id="KW-1185">Reference proteome</keyword>
<dbReference type="InterPro" id="IPR007846">
    <property type="entry name" value="RRM_NUP35_dom"/>
</dbReference>
<dbReference type="PANTHER" id="PTHR21527:SF6">
    <property type="entry name" value="NUCLEOPORIN NUP35"/>
    <property type="match status" value="1"/>
</dbReference>